<feature type="signal peptide" evidence="7">
    <location>
        <begin position="1"/>
        <end position="35"/>
    </location>
</feature>
<dbReference type="InterPro" id="IPR036852">
    <property type="entry name" value="Peptidase_S8/S53_dom_sf"/>
</dbReference>
<feature type="active site" description="Charge relay system" evidence="5">
    <location>
        <position position="106"/>
    </location>
</feature>
<keyword evidence="7" id="KW-0732">Signal</keyword>
<keyword evidence="3 5" id="KW-0378">Hydrolase</keyword>
<evidence type="ECO:0000256" key="4">
    <source>
        <dbReference type="ARBA" id="ARBA00022825"/>
    </source>
</evidence>
<proteinExistence type="inferred from homology"/>
<keyword evidence="10" id="KW-1185">Reference proteome</keyword>
<keyword evidence="6" id="KW-0472">Membrane</keyword>
<sequence length="373" mass="38526">MDSRYHCRARKRRYYGRVARAAILGLILTPPLSYAAASTETQWALQYLKANEAWKITRGANVKVAVVDTGVWSNANVQNLLNGADFSDASGTNVGNGLVDSDAVGHGTGEAVLIAGTSSAGGDHTVGLAPEAPIVPVRASDGTHAGWPYGAAPAIEYAISHNCRVINLAFTLNLDTSEVHRAIQDAVEHDVVVVAAVGNDGTSQQYYPAAWPGVVGVGAIDSSGKVWARSNTGADVDLVAPGVHILRDDNRGRVGYSDGTSEATAYVSAAAALVRSAHPGWSAAEVVAALVGTADKPPEMRGAVRDDRYGAGILDVLAAVSLTRPPGVVGEGARQLGGVHGGRDVRWWVVGAVGLVTGAGVVVFGVVRRRSAG</sequence>
<dbReference type="InterPro" id="IPR050131">
    <property type="entry name" value="Peptidase_S8_subtilisin-like"/>
</dbReference>
<evidence type="ECO:0000256" key="6">
    <source>
        <dbReference type="SAM" id="Phobius"/>
    </source>
</evidence>
<reference evidence="10" key="1">
    <citation type="journal article" date="2019" name="Int. J. Syst. Evol. Microbiol.">
        <title>The Global Catalogue of Microorganisms (GCM) 10K type strain sequencing project: providing services to taxonomists for standard genome sequencing and annotation.</title>
        <authorList>
            <consortium name="The Broad Institute Genomics Platform"/>
            <consortium name="The Broad Institute Genome Sequencing Center for Infectious Disease"/>
            <person name="Wu L."/>
            <person name="Ma J."/>
        </authorList>
    </citation>
    <scope>NUCLEOTIDE SEQUENCE [LARGE SCALE GENOMIC DNA]</scope>
    <source>
        <strain evidence="10">JCM 16013</strain>
    </source>
</reference>
<feature type="active site" description="Charge relay system" evidence="5">
    <location>
        <position position="68"/>
    </location>
</feature>
<dbReference type="Pfam" id="PF00082">
    <property type="entry name" value="Peptidase_S8"/>
    <property type="match status" value="1"/>
</dbReference>
<evidence type="ECO:0000256" key="7">
    <source>
        <dbReference type="SAM" id="SignalP"/>
    </source>
</evidence>
<keyword evidence="2 5" id="KW-0645">Protease</keyword>
<evidence type="ECO:0000256" key="2">
    <source>
        <dbReference type="ARBA" id="ARBA00022670"/>
    </source>
</evidence>
<dbReference type="PRINTS" id="PR00723">
    <property type="entry name" value="SUBTILISIN"/>
</dbReference>
<dbReference type="SUPFAM" id="SSF52743">
    <property type="entry name" value="Subtilisin-like"/>
    <property type="match status" value="1"/>
</dbReference>
<feature type="transmembrane region" description="Helical" evidence="6">
    <location>
        <begin position="347"/>
        <end position="367"/>
    </location>
</feature>
<keyword evidence="4 5" id="KW-0720">Serine protease</keyword>
<dbReference type="InterPro" id="IPR000209">
    <property type="entry name" value="Peptidase_S8/S53_dom"/>
</dbReference>
<dbReference type="PROSITE" id="PS51892">
    <property type="entry name" value="SUBTILASE"/>
    <property type="match status" value="1"/>
</dbReference>
<dbReference type="PROSITE" id="PS00136">
    <property type="entry name" value="SUBTILASE_ASP"/>
    <property type="match status" value="1"/>
</dbReference>
<dbReference type="EMBL" id="BAAAQM010000036">
    <property type="protein sequence ID" value="GAA1985641.1"/>
    <property type="molecule type" value="Genomic_DNA"/>
</dbReference>
<dbReference type="GO" id="GO:0006508">
    <property type="term" value="P:proteolysis"/>
    <property type="evidence" value="ECO:0007669"/>
    <property type="project" value="UniProtKB-KW"/>
</dbReference>
<evidence type="ECO:0000259" key="8">
    <source>
        <dbReference type="Pfam" id="PF00082"/>
    </source>
</evidence>
<evidence type="ECO:0000256" key="1">
    <source>
        <dbReference type="ARBA" id="ARBA00011073"/>
    </source>
</evidence>
<evidence type="ECO:0000313" key="9">
    <source>
        <dbReference type="EMBL" id="GAA1985641.1"/>
    </source>
</evidence>
<dbReference type="RefSeq" id="WP_425558751.1">
    <property type="nucleotide sequence ID" value="NZ_BAAAQM010000036.1"/>
</dbReference>
<dbReference type="Gene3D" id="3.40.50.200">
    <property type="entry name" value="Peptidase S8/S53 domain"/>
    <property type="match status" value="1"/>
</dbReference>
<feature type="domain" description="Peptidase S8/S53" evidence="8">
    <location>
        <begin position="59"/>
        <end position="312"/>
    </location>
</feature>
<dbReference type="PANTHER" id="PTHR43806">
    <property type="entry name" value="PEPTIDASE S8"/>
    <property type="match status" value="1"/>
</dbReference>
<evidence type="ECO:0000313" key="10">
    <source>
        <dbReference type="Proteomes" id="UP001499854"/>
    </source>
</evidence>
<protein>
    <submittedName>
        <fullName evidence="9">Type VII secretion-associated serine protease mycosin</fullName>
    </submittedName>
</protein>
<dbReference type="InterPro" id="IPR015500">
    <property type="entry name" value="Peptidase_S8_subtilisin-rel"/>
</dbReference>
<accession>A0ABP5DSQ3</accession>
<feature type="chain" id="PRO_5047318748" evidence="7">
    <location>
        <begin position="36"/>
        <end position="373"/>
    </location>
</feature>
<dbReference type="Proteomes" id="UP001499854">
    <property type="component" value="Unassembled WGS sequence"/>
</dbReference>
<comment type="similarity">
    <text evidence="1 5">Belongs to the peptidase S8 family.</text>
</comment>
<name>A0ABP5DSQ3_9ACTN</name>
<keyword evidence="6" id="KW-1133">Transmembrane helix</keyword>
<organism evidence="9 10">
    <name type="scientific">Catenulispora subtropica</name>
    <dbReference type="NCBI Taxonomy" id="450798"/>
    <lineage>
        <taxon>Bacteria</taxon>
        <taxon>Bacillati</taxon>
        <taxon>Actinomycetota</taxon>
        <taxon>Actinomycetes</taxon>
        <taxon>Catenulisporales</taxon>
        <taxon>Catenulisporaceae</taxon>
        <taxon>Catenulispora</taxon>
    </lineage>
</organism>
<keyword evidence="6" id="KW-0812">Transmembrane</keyword>
<feature type="active site" description="Charge relay system" evidence="5">
    <location>
        <position position="261"/>
    </location>
</feature>
<gene>
    <name evidence="9" type="primary">mycP_1</name>
    <name evidence="9" type="ORF">GCM10009838_55000</name>
</gene>
<comment type="caution">
    <text evidence="9">The sequence shown here is derived from an EMBL/GenBank/DDBJ whole genome shotgun (WGS) entry which is preliminary data.</text>
</comment>
<evidence type="ECO:0000256" key="3">
    <source>
        <dbReference type="ARBA" id="ARBA00022801"/>
    </source>
</evidence>
<dbReference type="InterPro" id="IPR023827">
    <property type="entry name" value="Peptidase_S8_Asp-AS"/>
</dbReference>
<dbReference type="PANTHER" id="PTHR43806:SF11">
    <property type="entry name" value="CEREVISIN-RELATED"/>
    <property type="match status" value="1"/>
</dbReference>
<dbReference type="GO" id="GO:0008233">
    <property type="term" value="F:peptidase activity"/>
    <property type="evidence" value="ECO:0007669"/>
    <property type="project" value="UniProtKB-KW"/>
</dbReference>
<evidence type="ECO:0000256" key="5">
    <source>
        <dbReference type="PROSITE-ProRule" id="PRU01240"/>
    </source>
</evidence>